<dbReference type="InterPro" id="IPR017932">
    <property type="entry name" value="GATase_2_dom"/>
</dbReference>
<dbReference type="EMBL" id="JALLPB020000327">
    <property type="protein sequence ID" value="KAL3810454.1"/>
    <property type="molecule type" value="Genomic_DNA"/>
</dbReference>
<dbReference type="Gene3D" id="3.40.50.10490">
    <property type="entry name" value="Glucose-6-phosphate isomerase like protein, domain 1"/>
    <property type="match status" value="2"/>
</dbReference>
<keyword evidence="4" id="KW-0808">Transferase</keyword>
<keyword evidence="10" id="KW-1185">Reference proteome</keyword>
<evidence type="ECO:0000313" key="9">
    <source>
        <dbReference type="EMBL" id="KAL3810454.1"/>
    </source>
</evidence>
<evidence type="ECO:0000256" key="2">
    <source>
        <dbReference type="ARBA" id="ARBA00012916"/>
    </source>
</evidence>
<reference evidence="9 10" key="1">
    <citation type="submission" date="2024-10" db="EMBL/GenBank/DDBJ databases">
        <title>Updated reference genomes for cyclostephanoid diatoms.</title>
        <authorList>
            <person name="Roberts W.R."/>
            <person name="Alverson A.J."/>
        </authorList>
    </citation>
    <scope>NUCLEOTIDE SEQUENCE [LARGE SCALE GENOMIC DNA]</scope>
    <source>
        <strain evidence="9 10">AJA228-03</strain>
    </source>
</reference>
<dbReference type="PANTHER" id="PTHR10937">
    <property type="entry name" value="GLUCOSAMINE--FRUCTOSE-6-PHOSPHATE AMINOTRANSFERASE, ISOMERIZING"/>
    <property type="match status" value="1"/>
</dbReference>
<dbReference type="InterPro" id="IPR035490">
    <property type="entry name" value="GlmS/FrlB_SIS"/>
</dbReference>
<dbReference type="Gene3D" id="3.60.20.10">
    <property type="entry name" value="Glutamine Phosphoribosylpyrophosphate, subunit 1, domain 1"/>
    <property type="match status" value="1"/>
</dbReference>
<dbReference type="FunFam" id="3.40.50.10490:FF:000036">
    <property type="entry name" value="Glutamine-fructose-6-phosphate transaminase (Isomerizing), variant"/>
    <property type="match status" value="1"/>
</dbReference>
<keyword evidence="6" id="KW-0315">Glutamine amidotransferase</keyword>
<dbReference type="EC" id="2.6.1.16" evidence="2"/>
<keyword evidence="5" id="KW-0677">Repeat</keyword>
<evidence type="ECO:0000256" key="6">
    <source>
        <dbReference type="ARBA" id="ARBA00022962"/>
    </source>
</evidence>
<dbReference type="NCBIfam" id="NF001484">
    <property type="entry name" value="PRK00331.1"/>
    <property type="match status" value="1"/>
</dbReference>
<dbReference type="AlphaFoldDB" id="A0ABD3RBY7"/>
<dbReference type="PANTHER" id="PTHR10937:SF0">
    <property type="entry name" value="GLUTAMINE--FRUCTOSE-6-PHOSPHATE TRANSAMINASE (ISOMERIZING)"/>
    <property type="match status" value="1"/>
</dbReference>
<evidence type="ECO:0000256" key="4">
    <source>
        <dbReference type="ARBA" id="ARBA00022679"/>
    </source>
</evidence>
<dbReference type="PROSITE" id="PS51278">
    <property type="entry name" value="GATASE_TYPE_2"/>
    <property type="match status" value="1"/>
</dbReference>
<sequence>MIAASTTSRLAALGRTASYASSSLSLSSSSSLYGGTLRLASALARCDVNDNDGTTNAMTSRNLVALSSLALIAMGIGLLSGEEERTMKRGGIGTARCMAITAVVGKGDFDARNYLLDGLEKIKSRGYDGAGIATMAPSKGDMIIVKKSSVDDKLDPIRMVRDASASNVGHTIGIGHTRYATQGSITDRNAHPHLDATGRIAVVHNGSVFNKVELRRELKAWGYNFEGQTDTEVIAKLIGHYYRGGEVDIRDATRKAMRRCVGASGLVVMCADAPDELVVFCNGSPLYIGVGENGAFVSSNPVAFRGQSRNYIKLDDREVATITVDGRNLDLTKKIINADDADVDDGPKSPAPYPHWFIKEVMEQPQAIGRALGFGGRLFLDTAILGGLQDKYEKLKNIENLMVVGCGSSFNAANYGTKLLRHTGVFTNVAAIDADSTEECDFRVHADPTKSGLIVVSQSGETRELVDVVRLALRRDVPVVSIINAVGSTIANLTKCGVYTFSGPENAVSSTKSFTAQVVCLALVAMWFRQTKANENGMRTSNEQTSLAEALQRLPITFGMLMRTQNSCKIAAKKLVGKEHCFVLGKGFGEPIAMEGALKLKEVGYLHAEGYSGGALKHGPFALIEDNNNGKQGATPIIMLVLDDNHAHHMRTACEEVKARGAELIIITDKKKLAEGLDDDPIIIPSNGPLTALGAVVPLQMIAYELAMLKDNNPDAPRHLRKSYSDE</sequence>
<dbReference type="CDD" id="cd05008">
    <property type="entry name" value="SIS_GlmS_GlmD_1"/>
    <property type="match status" value="1"/>
</dbReference>
<protein>
    <recommendedName>
        <fullName evidence="2">glutamine--fructose-6-phosphate transaminase (isomerizing)</fullName>
        <ecNumber evidence="2">2.6.1.16</ecNumber>
    </recommendedName>
</protein>
<dbReference type="SUPFAM" id="SSF53697">
    <property type="entry name" value="SIS domain"/>
    <property type="match status" value="1"/>
</dbReference>
<dbReference type="Proteomes" id="UP001530377">
    <property type="component" value="Unassembled WGS sequence"/>
</dbReference>
<organism evidence="9 10">
    <name type="scientific">Cyclostephanos tholiformis</name>
    <dbReference type="NCBI Taxonomy" id="382380"/>
    <lineage>
        <taxon>Eukaryota</taxon>
        <taxon>Sar</taxon>
        <taxon>Stramenopiles</taxon>
        <taxon>Ochrophyta</taxon>
        <taxon>Bacillariophyta</taxon>
        <taxon>Coscinodiscophyceae</taxon>
        <taxon>Thalassiosirophycidae</taxon>
        <taxon>Stephanodiscales</taxon>
        <taxon>Stephanodiscaceae</taxon>
        <taxon>Cyclostephanos</taxon>
    </lineage>
</organism>
<comment type="caution">
    <text evidence="9">The sequence shown here is derived from an EMBL/GenBank/DDBJ whole genome shotgun (WGS) entry which is preliminary data.</text>
</comment>
<evidence type="ECO:0000313" key="10">
    <source>
        <dbReference type="Proteomes" id="UP001530377"/>
    </source>
</evidence>
<dbReference type="InterPro" id="IPR005855">
    <property type="entry name" value="GFAT"/>
</dbReference>
<comment type="catalytic activity">
    <reaction evidence="1">
        <text>D-fructose 6-phosphate + L-glutamine = D-glucosamine 6-phosphate + L-glutamate</text>
        <dbReference type="Rhea" id="RHEA:13237"/>
        <dbReference type="ChEBI" id="CHEBI:29985"/>
        <dbReference type="ChEBI" id="CHEBI:58359"/>
        <dbReference type="ChEBI" id="CHEBI:58725"/>
        <dbReference type="ChEBI" id="CHEBI:61527"/>
        <dbReference type="EC" id="2.6.1.16"/>
    </reaction>
</comment>
<dbReference type="CDD" id="cd05009">
    <property type="entry name" value="SIS_GlmS_GlmD_2"/>
    <property type="match status" value="1"/>
</dbReference>
<keyword evidence="3" id="KW-0032">Aminotransferase</keyword>
<dbReference type="PROSITE" id="PS51464">
    <property type="entry name" value="SIS"/>
    <property type="match status" value="2"/>
</dbReference>
<evidence type="ECO:0000256" key="1">
    <source>
        <dbReference type="ARBA" id="ARBA00001031"/>
    </source>
</evidence>
<feature type="domain" description="Glutamine amidotransferase type-2" evidence="7">
    <location>
        <begin position="97"/>
        <end position="325"/>
    </location>
</feature>
<name>A0ABD3RBY7_9STRA</name>
<proteinExistence type="predicted"/>
<dbReference type="GO" id="GO:0004360">
    <property type="term" value="F:glutamine-fructose-6-phosphate transaminase (isomerizing) activity"/>
    <property type="evidence" value="ECO:0007669"/>
    <property type="project" value="UniProtKB-EC"/>
</dbReference>
<dbReference type="InterPro" id="IPR001347">
    <property type="entry name" value="SIS_dom"/>
</dbReference>
<evidence type="ECO:0000259" key="8">
    <source>
        <dbReference type="PROSITE" id="PS51464"/>
    </source>
</evidence>
<gene>
    <name evidence="9" type="ORF">ACHAXA_010384</name>
</gene>
<dbReference type="InterPro" id="IPR029055">
    <property type="entry name" value="Ntn_hydrolases_N"/>
</dbReference>
<dbReference type="Pfam" id="PF01380">
    <property type="entry name" value="SIS"/>
    <property type="match status" value="2"/>
</dbReference>
<evidence type="ECO:0000259" key="7">
    <source>
        <dbReference type="PROSITE" id="PS51278"/>
    </source>
</evidence>
<dbReference type="SUPFAM" id="SSF56235">
    <property type="entry name" value="N-terminal nucleophile aminohydrolases (Ntn hydrolases)"/>
    <property type="match status" value="1"/>
</dbReference>
<evidence type="ECO:0000256" key="3">
    <source>
        <dbReference type="ARBA" id="ARBA00022576"/>
    </source>
</evidence>
<dbReference type="InterPro" id="IPR035466">
    <property type="entry name" value="GlmS/AgaS_SIS"/>
</dbReference>
<evidence type="ECO:0000256" key="5">
    <source>
        <dbReference type="ARBA" id="ARBA00022737"/>
    </source>
</evidence>
<dbReference type="InterPro" id="IPR046348">
    <property type="entry name" value="SIS_dom_sf"/>
</dbReference>
<dbReference type="NCBIfam" id="TIGR01135">
    <property type="entry name" value="glmS"/>
    <property type="match status" value="1"/>
</dbReference>
<feature type="domain" description="SIS" evidence="8">
    <location>
        <begin position="571"/>
        <end position="717"/>
    </location>
</feature>
<dbReference type="Pfam" id="PF13522">
    <property type="entry name" value="GATase_6"/>
    <property type="match status" value="1"/>
</dbReference>
<accession>A0ABD3RBY7</accession>
<feature type="domain" description="SIS" evidence="8">
    <location>
        <begin position="391"/>
        <end position="534"/>
    </location>
</feature>